<comment type="caution">
    <text evidence="2">The sequence shown here is derived from an EMBL/GenBank/DDBJ whole genome shotgun (WGS) entry which is preliminary data.</text>
</comment>
<dbReference type="Pfam" id="PF14559">
    <property type="entry name" value="TPR_19"/>
    <property type="match status" value="1"/>
</dbReference>
<dbReference type="Gene3D" id="1.25.40.10">
    <property type="entry name" value="Tetratricopeptide repeat domain"/>
    <property type="match status" value="1"/>
</dbReference>
<name>A0A7V4U349_CALAY</name>
<dbReference type="Proteomes" id="UP000885779">
    <property type="component" value="Unassembled WGS sequence"/>
</dbReference>
<organism evidence="2">
    <name type="scientific">Caldithrix abyssi</name>
    <dbReference type="NCBI Taxonomy" id="187145"/>
    <lineage>
        <taxon>Bacteria</taxon>
        <taxon>Pseudomonadati</taxon>
        <taxon>Calditrichota</taxon>
        <taxon>Calditrichia</taxon>
        <taxon>Calditrichales</taxon>
        <taxon>Calditrichaceae</taxon>
        <taxon>Caldithrix</taxon>
    </lineage>
</organism>
<dbReference type="EMBL" id="DRQG01000093">
    <property type="protein sequence ID" value="HGY56034.1"/>
    <property type="molecule type" value="Genomic_DNA"/>
</dbReference>
<dbReference type="PROSITE" id="PS50005">
    <property type="entry name" value="TPR"/>
    <property type="match status" value="1"/>
</dbReference>
<keyword evidence="1" id="KW-0802">TPR repeat</keyword>
<proteinExistence type="predicted"/>
<dbReference type="InterPro" id="IPR011990">
    <property type="entry name" value="TPR-like_helical_dom_sf"/>
</dbReference>
<protein>
    <submittedName>
        <fullName evidence="2">Tetratricopeptide repeat protein</fullName>
    </submittedName>
</protein>
<accession>A0A7V4U349</accession>
<dbReference type="SMART" id="SM00028">
    <property type="entry name" value="TPR"/>
    <property type="match status" value="2"/>
</dbReference>
<dbReference type="InterPro" id="IPR019734">
    <property type="entry name" value="TPR_rpt"/>
</dbReference>
<reference evidence="2" key="1">
    <citation type="journal article" date="2020" name="mSystems">
        <title>Genome- and Community-Level Interaction Insights into Carbon Utilization and Element Cycling Functions of Hydrothermarchaeota in Hydrothermal Sediment.</title>
        <authorList>
            <person name="Zhou Z."/>
            <person name="Liu Y."/>
            <person name="Xu W."/>
            <person name="Pan J."/>
            <person name="Luo Z.H."/>
            <person name="Li M."/>
        </authorList>
    </citation>
    <scope>NUCLEOTIDE SEQUENCE [LARGE SCALE GENOMIC DNA]</scope>
    <source>
        <strain evidence="2">HyVt-577</strain>
    </source>
</reference>
<evidence type="ECO:0000256" key="1">
    <source>
        <dbReference type="PROSITE-ProRule" id="PRU00339"/>
    </source>
</evidence>
<gene>
    <name evidence="2" type="ORF">ENK44_10045</name>
</gene>
<sequence>MNKQDLLNKGFQRFAEREYERAIVIFRKVLEIDENFEAAYSALSEALNRLGKIDEAIPVVKKWLQINPKDPMAYAALSRLYVQKGMIAEAEREMAMSMQLSADPGMR</sequence>
<dbReference type="SUPFAM" id="SSF48452">
    <property type="entry name" value="TPR-like"/>
    <property type="match status" value="1"/>
</dbReference>
<feature type="repeat" description="TPR" evidence="1">
    <location>
        <begin position="37"/>
        <end position="70"/>
    </location>
</feature>
<evidence type="ECO:0000313" key="2">
    <source>
        <dbReference type="EMBL" id="HGY56034.1"/>
    </source>
</evidence>
<dbReference type="AlphaFoldDB" id="A0A7V4U349"/>